<accession>A0ABX8C4I6</accession>
<proteinExistence type="predicted"/>
<reference evidence="2" key="1">
    <citation type="submission" date="2021-05" db="EMBL/GenBank/DDBJ databases">
        <title>Direct Submission.</title>
        <authorList>
            <person name="Li K."/>
            <person name="Gao J."/>
        </authorList>
    </citation>
    <scope>NUCLEOTIDE SEQUENCE [LARGE SCALE GENOMIC DNA]</scope>
    <source>
        <strain evidence="2">HDS12</strain>
    </source>
</reference>
<dbReference type="Gene3D" id="3.40.830.10">
    <property type="entry name" value="LigB-like"/>
    <property type="match status" value="2"/>
</dbReference>
<evidence type="ECO:0008006" key="3">
    <source>
        <dbReference type="Google" id="ProtNLM"/>
    </source>
</evidence>
<organism evidence="1 2">
    <name type="scientific">Nocardiopsis akebiae</name>
    <dbReference type="NCBI Taxonomy" id="2831968"/>
    <lineage>
        <taxon>Bacteria</taxon>
        <taxon>Bacillati</taxon>
        <taxon>Actinomycetota</taxon>
        <taxon>Actinomycetes</taxon>
        <taxon>Streptosporangiales</taxon>
        <taxon>Nocardiopsidaceae</taxon>
        <taxon>Nocardiopsis</taxon>
    </lineage>
</organism>
<gene>
    <name evidence="1" type="ORF">KGD83_19415</name>
</gene>
<protein>
    <recommendedName>
        <fullName evidence="3">Extradiol ring-cleavage dioxygenase class III enzyme subunit B domain-containing protein</fullName>
    </recommendedName>
</protein>
<dbReference type="SUPFAM" id="SSF53213">
    <property type="entry name" value="LigB-like"/>
    <property type="match status" value="1"/>
</dbReference>
<keyword evidence="2" id="KW-1185">Reference proteome</keyword>
<dbReference type="Proteomes" id="UP000678016">
    <property type="component" value="Chromosome"/>
</dbReference>
<dbReference type="EMBL" id="CP074132">
    <property type="protein sequence ID" value="QUX27473.1"/>
    <property type="molecule type" value="Genomic_DNA"/>
</dbReference>
<dbReference type="RefSeq" id="WP_212640536.1">
    <property type="nucleotide sequence ID" value="NZ_CP074132.1"/>
</dbReference>
<evidence type="ECO:0000313" key="2">
    <source>
        <dbReference type="Proteomes" id="UP000678016"/>
    </source>
</evidence>
<sequence length="238" mass="25387">MIVATAVCPHPPLLLRELGGGLDPLAELRKECASAVEALAAAEPDVLVVVGGHDVSAERTEALAPVREFGGTGERVPRERTLPPSLGVARRLLDTVGYRGRVEMLTIAWDASAAEVEESGRRIAARTGRIGLLVLGDGSARRGDRALVRPDERAYAFDEEVRRCLSEGDWRGLARLDPAPAAELMAQGRAALQVMAHALTADAAADDGRGGEPARPRVLYADDPFGVMYFVAVWPCDC</sequence>
<evidence type="ECO:0000313" key="1">
    <source>
        <dbReference type="EMBL" id="QUX27473.1"/>
    </source>
</evidence>
<name>A0ABX8C4I6_9ACTN</name>